<evidence type="ECO:0000256" key="7">
    <source>
        <dbReference type="ARBA" id="ARBA00022723"/>
    </source>
</evidence>
<feature type="domain" description="Plastocyanin-like" evidence="15">
    <location>
        <begin position="434"/>
        <end position="555"/>
    </location>
</feature>
<dbReference type="CDD" id="cd13849">
    <property type="entry name" value="CuRO_1_LCC_plant"/>
    <property type="match status" value="1"/>
</dbReference>
<evidence type="ECO:0000256" key="12">
    <source>
        <dbReference type="ARBA" id="ARBA00023185"/>
    </source>
</evidence>
<comment type="caution">
    <text evidence="17">The sequence shown here is derived from an EMBL/GenBank/DDBJ whole genome shotgun (WGS) entry which is preliminary data.</text>
</comment>
<keyword evidence="5 13" id="KW-0052">Apoplast</keyword>
<reference evidence="17" key="1">
    <citation type="submission" date="2018-01" db="EMBL/GenBank/DDBJ databases">
        <authorList>
            <person name="Mao J.F."/>
        </authorList>
    </citation>
    <scope>NUCLEOTIDE SEQUENCE</scope>
    <source>
        <strain evidence="17">Huo1</strain>
        <tissue evidence="17">Leaf</tissue>
    </source>
</reference>
<feature type="signal peptide" evidence="13">
    <location>
        <begin position="1"/>
        <end position="28"/>
    </location>
</feature>
<keyword evidence="8 13" id="KW-0677">Repeat</keyword>
<dbReference type="FunFam" id="2.60.40.420:FF:000062">
    <property type="entry name" value="Laccase"/>
    <property type="match status" value="1"/>
</dbReference>
<reference evidence="17" key="2">
    <citation type="submission" date="2020-08" db="EMBL/GenBank/DDBJ databases">
        <title>Plant Genome Project.</title>
        <authorList>
            <person name="Zhang R.-G."/>
        </authorList>
    </citation>
    <scope>NUCLEOTIDE SEQUENCE</scope>
    <source>
        <strain evidence="17">Huo1</strain>
        <tissue evidence="17">Leaf</tissue>
    </source>
</reference>
<comment type="catalytic activity">
    <reaction evidence="1 13">
        <text>4 hydroquinone + O2 = 4 benzosemiquinone + 2 H2O</text>
        <dbReference type="Rhea" id="RHEA:11276"/>
        <dbReference type="ChEBI" id="CHEBI:15377"/>
        <dbReference type="ChEBI" id="CHEBI:15379"/>
        <dbReference type="ChEBI" id="CHEBI:17594"/>
        <dbReference type="ChEBI" id="CHEBI:17977"/>
        <dbReference type="EC" id="1.10.3.2"/>
    </reaction>
</comment>
<keyword evidence="12 13" id="KW-0439">Lignin degradation</keyword>
<dbReference type="AlphaFoldDB" id="A0A8X8YQM5"/>
<dbReference type="EMBL" id="PNBA02000002">
    <property type="protein sequence ID" value="KAG6434360.1"/>
    <property type="molecule type" value="Genomic_DNA"/>
</dbReference>
<dbReference type="NCBIfam" id="TIGR03389">
    <property type="entry name" value="laccase"/>
    <property type="match status" value="1"/>
</dbReference>
<dbReference type="Gene3D" id="2.60.40.420">
    <property type="entry name" value="Cupredoxins - blue copper proteins"/>
    <property type="match status" value="3"/>
</dbReference>
<evidence type="ECO:0000256" key="8">
    <source>
        <dbReference type="ARBA" id="ARBA00022737"/>
    </source>
</evidence>
<dbReference type="InterPro" id="IPR045087">
    <property type="entry name" value="Cu-oxidase_fam"/>
</dbReference>
<evidence type="ECO:0000256" key="6">
    <source>
        <dbReference type="ARBA" id="ARBA00022525"/>
    </source>
</evidence>
<evidence type="ECO:0000313" key="18">
    <source>
        <dbReference type="Proteomes" id="UP000298416"/>
    </source>
</evidence>
<protein>
    <recommendedName>
        <fullName evidence="4 13">Laccase</fullName>
        <ecNumber evidence="4 13">1.10.3.2</ecNumber>
    </recommendedName>
    <alternativeName>
        <fullName evidence="13">Benzenediol:oxygen oxidoreductase</fullName>
    </alternativeName>
    <alternativeName>
        <fullName evidence="13">Diphenol oxidase</fullName>
    </alternativeName>
    <alternativeName>
        <fullName evidence="13">Urishiol oxidase</fullName>
    </alternativeName>
</protein>
<dbReference type="PANTHER" id="PTHR11709">
    <property type="entry name" value="MULTI-COPPER OXIDASE"/>
    <property type="match status" value="1"/>
</dbReference>
<dbReference type="InterPro" id="IPR033138">
    <property type="entry name" value="Cu_oxidase_CS"/>
</dbReference>
<keyword evidence="9 13" id="KW-0560">Oxidoreductase</keyword>
<organism evidence="17">
    <name type="scientific">Salvia splendens</name>
    <name type="common">Scarlet sage</name>
    <dbReference type="NCBI Taxonomy" id="180675"/>
    <lineage>
        <taxon>Eukaryota</taxon>
        <taxon>Viridiplantae</taxon>
        <taxon>Streptophyta</taxon>
        <taxon>Embryophyta</taxon>
        <taxon>Tracheophyta</taxon>
        <taxon>Spermatophyta</taxon>
        <taxon>Magnoliopsida</taxon>
        <taxon>eudicotyledons</taxon>
        <taxon>Gunneridae</taxon>
        <taxon>Pentapetalae</taxon>
        <taxon>asterids</taxon>
        <taxon>lamiids</taxon>
        <taxon>Lamiales</taxon>
        <taxon>Lamiaceae</taxon>
        <taxon>Nepetoideae</taxon>
        <taxon>Mentheae</taxon>
        <taxon>Salviinae</taxon>
        <taxon>Salvia</taxon>
        <taxon>Salvia subgen. Calosphace</taxon>
        <taxon>core Calosphace</taxon>
    </lineage>
</organism>
<dbReference type="OrthoDB" id="2121828at2759"/>
<dbReference type="InterPro" id="IPR011706">
    <property type="entry name" value="Cu-oxidase_C"/>
</dbReference>
<evidence type="ECO:0000256" key="1">
    <source>
        <dbReference type="ARBA" id="ARBA00000349"/>
    </source>
</evidence>
<dbReference type="GO" id="GO:0048046">
    <property type="term" value="C:apoplast"/>
    <property type="evidence" value="ECO:0007669"/>
    <property type="project" value="UniProtKB-SubCell"/>
</dbReference>
<comment type="cofactor">
    <cofactor evidence="13">
        <name>Cu cation</name>
        <dbReference type="ChEBI" id="CHEBI:23378"/>
    </cofactor>
    <text evidence="13">Binds 4 Cu cations per monomer.</text>
</comment>
<evidence type="ECO:0000256" key="11">
    <source>
        <dbReference type="ARBA" id="ARBA00023180"/>
    </source>
</evidence>
<dbReference type="FunFam" id="2.60.40.420:FF:000049">
    <property type="entry name" value="Laccase"/>
    <property type="match status" value="1"/>
</dbReference>
<dbReference type="CDD" id="cd13875">
    <property type="entry name" value="CuRO_2_LCC_plant"/>
    <property type="match status" value="1"/>
</dbReference>
<keyword evidence="10 13" id="KW-0186">Copper</keyword>
<evidence type="ECO:0000259" key="16">
    <source>
        <dbReference type="Pfam" id="PF07732"/>
    </source>
</evidence>
<dbReference type="InterPro" id="IPR034285">
    <property type="entry name" value="CuRO_2_LCC"/>
</dbReference>
<dbReference type="GO" id="GO:0005507">
    <property type="term" value="F:copper ion binding"/>
    <property type="evidence" value="ECO:0007669"/>
    <property type="project" value="InterPro"/>
</dbReference>
<dbReference type="PANTHER" id="PTHR11709:SF417">
    <property type="entry name" value="LACCASE-17"/>
    <property type="match status" value="1"/>
</dbReference>
<dbReference type="Pfam" id="PF07732">
    <property type="entry name" value="Cu-oxidase_3"/>
    <property type="match status" value="1"/>
</dbReference>
<evidence type="ECO:0000256" key="5">
    <source>
        <dbReference type="ARBA" id="ARBA00022523"/>
    </source>
</evidence>
<keyword evidence="18" id="KW-1185">Reference proteome</keyword>
<dbReference type="CDD" id="cd13897">
    <property type="entry name" value="CuRO_3_LCC_plant"/>
    <property type="match status" value="1"/>
</dbReference>
<dbReference type="EC" id="1.10.3.2" evidence="4 13"/>
<dbReference type="SUPFAM" id="SSF49503">
    <property type="entry name" value="Cupredoxins"/>
    <property type="match status" value="3"/>
</dbReference>
<feature type="chain" id="PRO_5036516108" description="Laccase" evidence="13">
    <location>
        <begin position="29"/>
        <end position="573"/>
    </location>
</feature>
<dbReference type="GO" id="GO:0046274">
    <property type="term" value="P:lignin catabolic process"/>
    <property type="evidence" value="ECO:0007669"/>
    <property type="project" value="UniProtKB-KW"/>
</dbReference>
<dbReference type="Pfam" id="PF07731">
    <property type="entry name" value="Cu-oxidase_2"/>
    <property type="match status" value="1"/>
</dbReference>
<dbReference type="GO" id="GO:0052716">
    <property type="term" value="F:hydroquinone:oxygen oxidoreductase activity"/>
    <property type="evidence" value="ECO:0007669"/>
    <property type="project" value="UniProtKB-EC"/>
</dbReference>
<evidence type="ECO:0000256" key="10">
    <source>
        <dbReference type="ARBA" id="ARBA00023008"/>
    </source>
</evidence>
<dbReference type="InterPro" id="IPR001117">
    <property type="entry name" value="Cu-oxidase_2nd"/>
</dbReference>
<evidence type="ECO:0000256" key="4">
    <source>
        <dbReference type="ARBA" id="ARBA00012297"/>
    </source>
</evidence>
<feature type="domain" description="Plastocyanin-like" evidence="14">
    <location>
        <begin position="163"/>
        <end position="314"/>
    </location>
</feature>
<dbReference type="InterPro" id="IPR034288">
    <property type="entry name" value="CuRO_1_LCC"/>
</dbReference>
<gene>
    <name evidence="17" type="ORF">SASPL_105990</name>
</gene>
<evidence type="ECO:0000259" key="15">
    <source>
        <dbReference type="Pfam" id="PF07731"/>
    </source>
</evidence>
<dbReference type="PROSITE" id="PS00079">
    <property type="entry name" value="MULTICOPPER_OXIDASE1"/>
    <property type="match status" value="1"/>
</dbReference>
<keyword evidence="11" id="KW-0325">Glycoprotein</keyword>
<dbReference type="InterPro" id="IPR034289">
    <property type="entry name" value="CuRO_3_LCC"/>
</dbReference>
<evidence type="ECO:0000256" key="3">
    <source>
        <dbReference type="ARBA" id="ARBA00010609"/>
    </source>
</evidence>
<keyword evidence="6 13" id="KW-0964">Secreted</keyword>
<comment type="similarity">
    <text evidence="3 13">Belongs to the multicopper oxidase family.</text>
</comment>
<dbReference type="PROSITE" id="PS00080">
    <property type="entry name" value="MULTICOPPER_OXIDASE2"/>
    <property type="match status" value="1"/>
</dbReference>
<name>A0A8X8YQM5_SALSN</name>
<dbReference type="InterPro" id="IPR011707">
    <property type="entry name" value="Cu-oxidase-like_N"/>
</dbReference>
<evidence type="ECO:0000259" key="14">
    <source>
        <dbReference type="Pfam" id="PF00394"/>
    </source>
</evidence>
<dbReference type="InterPro" id="IPR002355">
    <property type="entry name" value="Cu_oxidase_Cu_BS"/>
</dbReference>
<comment type="function">
    <text evidence="13">Lignin degradation and detoxification of lignin-derived products.</text>
</comment>
<dbReference type="InterPro" id="IPR017761">
    <property type="entry name" value="Laccase"/>
</dbReference>
<accession>A0A8X8YQM5</accession>
<keyword evidence="13" id="KW-0732">Signal</keyword>
<dbReference type="InterPro" id="IPR008972">
    <property type="entry name" value="Cupredoxin"/>
</dbReference>
<dbReference type="Pfam" id="PF00394">
    <property type="entry name" value="Cu-oxidase"/>
    <property type="match status" value="1"/>
</dbReference>
<feature type="domain" description="Plastocyanin-like" evidence="16">
    <location>
        <begin position="37"/>
        <end position="151"/>
    </location>
</feature>
<evidence type="ECO:0000256" key="2">
    <source>
        <dbReference type="ARBA" id="ARBA00004271"/>
    </source>
</evidence>
<proteinExistence type="inferred from homology"/>
<keyword evidence="7 13" id="KW-0479">Metal-binding</keyword>
<evidence type="ECO:0000256" key="9">
    <source>
        <dbReference type="ARBA" id="ARBA00023002"/>
    </source>
</evidence>
<comment type="subcellular location">
    <subcellularLocation>
        <location evidence="2 13">Secreted</location>
        <location evidence="2 13">Extracellular space</location>
        <location evidence="2 13">Apoplast</location>
    </subcellularLocation>
</comment>
<evidence type="ECO:0000313" key="17">
    <source>
        <dbReference type="EMBL" id="KAG6434360.1"/>
    </source>
</evidence>
<dbReference type="Proteomes" id="UP000298416">
    <property type="component" value="Unassembled WGS sequence"/>
</dbReference>
<evidence type="ECO:0000256" key="13">
    <source>
        <dbReference type="RuleBase" id="RU361119"/>
    </source>
</evidence>
<sequence length="573" mass="62973">MGASNLQITLALFAALLALLHLPLRVEAATRHYDFNIKMQNVTRLCHTRSIVTVNGTFPGPQVVVREGDRVLINVTNLVPNNITLHWHGIRQLRSGWADGPAYVTQCPIQTGQSYVYNFTVVGQRGTLWWHAHVSWLRSTLYGPIIILPKKNVPYPFPKPYKQVPIIFGEWFNTDTEAIINQAMQTGGGPNVSDAYTINGLPGPLYNCSAKDTFKLKVKAGKTYLLRVINAALNDELFFSIANHTLTVADVDAVYVKPFKTDTILIAPGQTTNLLLHTKTTPPAATFLMMARPYATGAGTFDNTTVAGILEYESTPSSTKHLPLFKPSLPPLNDTSFATNFTNRLRSLATPNFPANVPQTVDKHFLFTVGLGTKPCDQKNATCQGPNGTKFAASVSNISFIQPTTALLQAHFTGNSGGVYEPDFPYSPLRWFNFTGSPPNNTMVGNGTKLMVLPFNASVEVVMQGTGILGAESHPLHLHGYNFFIVGQGFGNYDPVNDPKRFNLVDPVERNTVGVPPGGWVAIRFFADNPGVWFMHCHLEVHTSWGLKMAWLVLDGKLPNHKLLPPPSDLPKC</sequence>